<dbReference type="OrthoDB" id="9811959at2"/>
<proteinExistence type="predicted"/>
<dbReference type="SUPFAM" id="SSF158446">
    <property type="entry name" value="IVS-encoded protein-like"/>
    <property type="match status" value="1"/>
</dbReference>
<organism evidence="1 2">
    <name type="scientific">Aquimarina intermedia</name>
    <dbReference type="NCBI Taxonomy" id="350814"/>
    <lineage>
        <taxon>Bacteria</taxon>
        <taxon>Pseudomonadati</taxon>
        <taxon>Bacteroidota</taxon>
        <taxon>Flavobacteriia</taxon>
        <taxon>Flavobacteriales</taxon>
        <taxon>Flavobacteriaceae</taxon>
        <taxon>Aquimarina</taxon>
    </lineage>
</organism>
<sequence length="128" mass="14478">MKPEQNKTPFKFEDLIIYNKSVELGESIQQQISKFPNEERARLGLFFSNAADALAINIAVGSENNKETFLLALEDASNAAYECVVCSTKAKLRGYISEEEDQKNREDVVELNKMITSFKNHIQSKLNS</sequence>
<gene>
    <name evidence="1" type="ORF">BD809_101527</name>
</gene>
<dbReference type="AlphaFoldDB" id="A0A5S5CH79"/>
<dbReference type="Gene3D" id="1.20.1440.60">
    <property type="entry name" value="23S rRNA-intervening sequence"/>
    <property type="match status" value="1"/>
</dbReference>
<reference evidence="1 2" key="1">
    <citation type="submission" date="2019-07" db="EMBL/GenBank/DDBJ databases">
        <title>Genomic Encyclopedia of Archaeal and Bacterial Type Strains, Phase II (KMG-II): from individual species to whole genera.</title>
        <authorList>
            <person name="Goeker M."/>
        </authorList>
    </citation>
    <scope>NUCLEOTIDE SEQUENCE [LARGE SCALE GENOMIC DNA]</scope>
    <source>
        <strain evidence="1 2">DSM 17527</strain>
    </source>
</reference>
<dbReference type="Pfam" id="PF05635">
    <property type="entry name" value="23S_rRNA_IVP"/>
    <property type="match status" value="1"/>
</dbReference>
<dbReference type="EMBL" id="VNHU01000001">
    <property type="protein sequence ID" value="TYP77373.1"/>
    <property type="molecule type" value="Genomic_DNA"/>
</dbReference>
<protein>
    <submittedName>
        <fullName evidence="1">Four helix bundle protein</fullName>
    </submittedName>
</protein>
<dbReference type="RefSeq" id="WP_148781387.1">
    <property type="nucleotide sequence ID" value="NZ_VNHU01000001.1"/>
</dbReference>
<evidence type="ECO:0000313" key="1">
    <source>
        <dbReference type="EMBL" id="TYP77373.1"/>
    </source>
</evidence>
<accession>A0A5S5CH79</accession>
<dbReference type="NCBIfam" id="TIGR02436">
    <property type="entry name" value="four helix bundle protein"/>
    <property type="match status" value="1"/>
</dbReference>
<keyword evidence="2" id="KW-1185">Reference proteome</keyword>
<dbReference type="Proteomes" id="UP000324376">
    <property type="component" value="Unassembled WGS sequence"/>
</dbReference>
<evidence type="ECO:0000313" key="2">
    <source>
        <dbReference type="Proteomes" id="UP000324376"/>
    </source>
</evidence>
<dbReference type="InterPro" id="IPR012657">
    <property type="entry name" value="23S_rRNA-intervening_sequence"/>
</dbReference>
<name>A0A5S5CH79_9FLAO</name>
<comment type="caution">
    <text evidence="1">The sequence shown here is derived from an EMBL/GenBank/DDBJ whole genome shotgun (WGS) entry which is preliminary data.</text>
</comment>
<dbReference type="InterPro" id="IPR036583">
    <property type="entry name" value="23S_rRNA_IVS_sf"/>
</dbReference>